<dbReference type="SUPFAM" id="SSF53649">
    <property type="entry name" value="Alkaline phosphatase-like"/>
    <property type="match status" value="1"/>
</dbReference>
<dbReference type="EMBL" id="CP029803">
    <property type="protein sequence ID" value="AWT60074.1"/>
    <property type="molecule type" value="Genomic_DNA"/>
</dbReference>
<sequence length="414" mass="44987">MNPNPAKISVNDIVLDVPDRPIAVICIDGCADEYLSVSMAQDRMPHLQRMAAEGYRGMVRAALPSFTNVNNCAIVTGTPPNQTGIAGNYILDPETGEEVMTNSSKFLRNESILAAASQAGRKVAMVTAKDKLRELLSKNMDGIAFSAEKADEVTEKVNGILDAVVRIGPTPPIYSAEASLYVLRAGVKLLQQGRADFLYLSLTDYMQHKFPPEAPESLDFYAAIDEEIGRLIELGAIVGATADHGMNAKCRADGSINVIYLETELEKQFGPGYRVICPITDPYVVHHGALGGAVNVYLPKGVEGSAIGRWIFDLPGVAEVHDREAAASKLELPADRIGDLFVMSTRDAVIGRTPEHHDLSKLDGSLRSHGGRYEEMVPMLLSEPLNDRYQAKAAGDPRNFEIFDFVCNGTRPNN</sequence>
<dbReference type="InterPro" id="IPR002591">
    <property type="entry name" value="Phosphodiest/P_Trfase"/>
</dbReference>
<dbReference type="Pfam" id="PF01663">
    <property type="entry name" value="Phosphodiest"/>
    <property type="match status" value="1"/>
</dbReference>
<dbReference type="Proteomes" id="UP000247465">
    <property type="component" value="Chromosome"/>
</dbReference>
<dbReference type="Gene3D" id="3.30.1360.110">
    <property type="entry name" value="Domain 2, Phosphonoacetate Hydrolase"/>
    <property type="match status" value="1"/>
</dbReference>
<dbReference type="EC" id="3.11.1.2" evidence="1"/>
<accession>A0A2Z4AI98</accession>
<dbReference type="KEGG" id="mtar:DF168_01275"/>
<dbReference type="PANTHER" id="PTHR10151:SF120">
    <property type="entry name" value="BIS(5'-ADENOSYL)-TRIPHOSPHATASE"/>
    <property type="match status" value="1"/>
</dbReference>
<keyword evidence="1" id="KW-0378">Hydrolase</keyword>
<organism evidence="1 2">
    <name type="scientific">Candidatus Moanibacter tarae</name>
    <dbReference type="NCBI Taxonomy" id="2200854"/>
    <lineage>
        <taxon>Bacteria</taxon>
        <taxon>Pseudomonadati</taxon>
        <taxon>Verrucomicrobiota</taxon>
        <taxon>Opitutia</taxon>
        <taxon>Puniceicoccales</taxon>
        <taxon>Puniceicoccales incertae sedis</taxon>
        <taxon>Candidatus Moanibacter</taxon>
    </lineage>
</organism>
<dbReference type="CDD" id="cd16018">
    <property type="entry name" value="Enpp"/>
    <property type="match status" value="1"/>
</dbReference>
<dbReference type="InterPro" id="IPR017850">
    <property type="entry name" value="Alkaline_phosphatase_core_sf"/>
</dbReference>
<name>A0A2Z4AI98_9BACT</name>
<dbReference type="InterPro" id="IPR012710">
    <property type="entry name" value="Phosphonoacetate_hydro"/>
</dbReference>
<dbReference type="PANTHER" id="PTHR10151">
    <property type="entry name" value="ECTONUCLEOTIDE PYROPHOSPHATASE/PHOSPHODIESTERASE"/>
    <property type="match status" value="1"/>
</dbReference>
<dbReference type="InterPro" id="IPR023116">
    <property type="entry name" value="Phosphonoacetate_hydro_insert"/>
</dbReference>
<protein>
    <submittedName>
        <fullName evidence="1">Phosphonoacetate hydrolase</fullName>
        <ecNumber evidence="1">3.11.1.2</ecNumber>
    </submittedName>
</protein>
<evidence type="ECO:0000313" key="2">
    <source>
        <dbReference type="Proteomes" id="UP000247465"/>
    </source>
</evidence>
<proteinExistence type="predicted"/>
<gene>
    <name evidence="1" type="primary">phnA</name>
    <name evidence="1" type="ORF">DF168_01275</name>
</gene>
<dbReference type="Gene3D" id="3.40.720.10">
    <property type="entry name" value="Alkaline Phosphatase, subunit A"/>
    <property type="match status" value="1"/>
</dbReference>
<reference evidence="1 2" key="1">
    <citation type="submission" date="2018-06" db="EMBL/GenBank/DDBJ databases">
        <title>Draft Genome Sequence of a Novel Marine Bacterium Related to the Verrucomicrobia.</title>
        <authorList>
            <person name="Vosseberg J."/>
            <person name="Martijn J."/>
            <person name="Ettema T.J.G."/>
        </authorList>
    </citation>
    <scope>NUCLEOTIDE SEQUENCE [LARGE SCALE GENOMIC DNA]</scope>
    <source>
        <strain evidence="1">TARA_B100001123</strain>
    </source>
</reference>
<dbReference type="NCBIfam" id="TIGR02335">
    <property type="entry name" value="hydr_PhnA"/>
    <property type="match status" value="1"/>
</dbReference>
<dbReference type="AlphaFoldDB" id="A0A2Z4AI98"/>
<dbReference type="GO" id="GO:0047400">
    <property type="term" value="F:phosphonoacetate hydrolase activity"/>
    <property type="evidence" value="ECO:0007669"/>
    <property type="project" value="UniProtKB-EC"/>
</dbReference>
<evidence type="ECO:0000313" key="1">
    <source>
        <dbReference type="EMBL" id="AWT60074.1"/>
    </source>
</evidence>